<gene>
    <name evidence="1" type="ORF">IXB50_08750</name>
</gene>
<dbReference type="AlphaFoldDB" id="A0A947DEE7"/>
<name>A0A947DEE7_9CYAN</name>
<keyword evidence="2" id="KW-1185">Reference proteome</keyword>
<dbReference type="Proteomes" id="UP000717364">
    <property type="component" value="Unassembled WGS sequence"/>
</dbReference>
<sequence>MFNTTQLIGADLEVLVRTALLNKELSPGVAIAIESYRAKSELTATEKRQLEILDRAISDGCIVTV</sequence>
<comment type="caution">
    <text evidence="1">The sequence shown here is derived from an EMBL/GenBank/DDBJ whole genome shotgun (WGS) entry which is preliminary data.</text>
</comment>
<reference evidence="1" key="2">
    <citation type="journal article" date="2021" name="Mar. Drugs">
        <title>Genome Reduction and Secondary Metabolism of the Marine Sponge-Associated Cyanobacterium Leptothoe.</title>
        <authorList>
            <person name="Konstantinou D."/>
            <person name="Popin R.V."/>
            <person name="Fewer D.P."/>
            <person name="Sivonen K."/>
            <person name="Gkelis S."/>
        </authorList>
    </citation>
    <scope>NUCLEOTIDE SEQUENCE</scope>
    <source>
        <strain evidence="1">TAU-MAC 1115</strain>
    </source>
</reference>
<evidence type="ECO:0000313" key="2">
    <source>
        <dbReference type="Proteomes" id="UP000717364"/>
    </source>
</evidence>
<organism evidence="1 2">
    <name type="scientific">Leptothoe spongobia TAU-MAC 1115</name>
    <dbReference type="NCBI Taxonomy" id="1967444"/>
    <lineage>
        <taxon>Bacteria</taxon>
        <taxon>Bacillati</taxon>
        <taxon>Cyanobacteriota</taxon>
        <taxon>Cyanophyceae</taxon>
        <taxon>Nodosilineales</taxon>
        <taxon>Cymatolegaceae</taxon>
        <taxon>Leptothoe</taxon>
        <taxon>Leptothoe spongobia</taxon>
    </lineage>
</organism>
<protein>
    <submittedName>
        <fullName evidence="1">Uncharacterized protein</fullName>
    </submittedName>
</protein>
<dbReference type="RefSeq" id="WP_215608575.1">
    <property type="nucleotide sequence ID" value="NZ_JADOES010000012.1"/>
</dbReference>
<proteinExistence type="predicted"/>
<dbReference type="EMBL" id="JADOES010000012">
    <property type="protein sequence ID" value="MBT9315512.1"/>
    <property type="molecule type" value="Genomic_DNA"/>
</dbReference>
<evidence type="ECO:0000313" key="1">
    <source>
        <dbReference type="EMBL" id="MBT9315512.1"/>
    </source>
</evidence>
<reference evidence="1" key="1">
    <citation type="submission" date="2020-11" db="EMBL/GenBank/DDBJ databases">
        <authorList>
            <person name="Konstantinou D."/>
            <person name="Gkelis S."/>
            <person name="Popin R."/>
            <person name="Fewer D."/>
            <person name="Sivonen K."/>
        </authorList>
    </citation>
    <scope>NUCLEOTIDE SEQUENCE</scope>
    <source>
        <strain evidence="1">TAU-MAC 1115</strain>
    </source>
</reference>
<accession>A0A947DEE7</accession>